<feature type="coiled-coil region" evidence="1">
    <location>
        <begin position="577"/>
        <end position="611"/>
    </location>
</feature>
<feature type="coiled-coil region" evidence="1">
    <location>
        <begin position="767"/>
        <end position="794"/>
    </location>
</feature>
<sequence length="1142" mass="128325">MRLARLDLLRYGGFADRSYIFEAHGSDLHVLYGANEAGKSTTLQAISDLLFGFPHNKAQDWRYDAAQLRIGAVVEQDNNAPLGMIRKRGTKQTLLASDGTTPLDENRLISLLGGVDRTGFERLWSLDHARLRQGGHAMAQFEDDLGQQLLAAGFGLGNVQSVLASLDAEAGALWKKNGRGTRLNDLRNRLNEARTRLIAAEKDSQRWNSLNREAGEIDEALVTLQAGLRDNASERQSLERLRRVRRDLDRHEQILATLRTDMPPRFSVQDHAAFDETIARHVACQHRIDRQTDHHDGLLALRRACHPDALLLAHETTIDSLQARAAHLDPLLATSQEQSKMLEALDLKLRIAGHEGPYGTILAALPDPETLTRLRPLTLENDTLTRREQDNRDAIAHAKDRLAAATSRLDHREPPPLAALLLALQQAEKRDTLDRDLAGLGRDLHQAEQRLARALNDLHPWQGELDNLHRMAIPDPDFVDREMTIWRDRDTQCAVQRTELVAVTEAKARQELSKAHLEQRQIVSFAALFEARAHRDALLDRLDPREENGRALYLDALRHADSLADRRFDEAEESARLTQIEQEIDHLTLKQDQQRQRIAGLDQAREAARKQWQEELTRRTLPCLDPERLRGWLTLREQALEAADAHALIISRQKDAESLRRRAFESLRAALPDMPVFPALGEAVLWAQSRRTAWQREADLASQLRADIDQEQRSLDVELRRKEDLSAERAILSDRWASLGASCPALDLAPTSTIDALTAQHKAATEALALKNRLDIQKAEAESLESEIARFIAQLQRQDGLASRPPRQALDLLANELRQARLDRDRAQSYDADLEKTAASLDEARREQESITRVFADFASRLAGAETPDPVVDPAVIEGLRAAFTREKTYRTLQEEAAAIERRLADEENVPDLAALLTQAQEWSAEAVEKRLDDLALAREAMERERDDKLGRRGEIGTDLRQIEQAHDARDAALAIETCRTEMAAAAEAWASSRIQSLILNHVARRQRDENTNPLLKSAERYFEALTCQRYGRLVIAEDGKSPELAALTRDETLIRPGSMSEGTRDQLFLSLRLAALDQSRARGIRLPFIVDDLFMTFDEARAGAGLATLAGIAAQNQILFFTHHAHLADLAEGFGARRHNV</sequence>
<dbReference type="PANTHER" id="PTHR41259">
    <property type="entry name" value="DOUBLE-STRAND BREAK REPAIR RAD50 ATPASE, PUTATIVE-RELATED"/>
    <property type="match status" value="1"/>
</dbReference>
<keyword evidence="4" id="KW-1185">Reference proteome</keyword>
<proteinExistence type="predicted"/>
<keyword evidence="1" id="KW-0175">Coiled coil</keyword>
<dbReference type="EMBL" id="BAPV01000002">
    <property type="protein sequence ID" value="GBQ83387.1"/>
    <property type="molecule type" value="Genomic_DNA"/>
</dbReference>
<dbReference type="Proteomes" id="UP001062776">
    <property type="component" value="Unassembled WGS sequence"/>
</dbReference>
<dbReference type="Pfam" id="PF13514">
    <property type="entry name" value="AAA_27"/>
    <property type="match status" value="1"/>
</dbReference>
<dbReference type="Gene3D" id="3.40.50.300">
    <property type="entry name" value="P-loop containing nucleotide triphosphate hydrolases"/>
    <property type="match status" value="2"/>
</dbReference>
<name>A0ABQ0PWK3_9PROT</name>
<feature type="coiled-coil region" evidence="1">
    <location>
        <begin position="430"/>
        <end position="457"/>
    </location>
</feature>
<dbReference type="PANTHER" id="PTHR41259:SF1">
    <property type="entry name" value="DOUBLE-STRAND BREAK REPAIR RAD50 ATPASE, PUTATIVE-RELATED"/>
    <property type="match status" value="1"/>
</dbReference>
<evidence type="ECO:0000256" key="1">
    <source>
        <dbReference type="SAM" id="Coils"/>
    </source>
</evidence>
<accession>A0ABQ0PWK3</accession>
<reference evidence="3" key="1">
    <citation type="submission" date="2013-04" db="EMBL/GenBank/DDBJ databases">
        <title>The genome sequencing project of 58 acetic acid bacteria.</title>
        <authorList>
            <person name="Okamoto-Kainuma A."/>
            <person name="Ishikawa M."/>
            <person name="Umino S."/>
            <person name="Koizumi Y."/>
            <person name="Shiwa Y."/>
            <person name="Yoshikawa H."/>
            <person name="Matsutani M."/>
            <person name="Matsushita K."/>
        </authorList>
    </citation>
    <scope>NUCLEOTIDE SEQUENCE</scope>
    <source>
        <strain evidence="3">NRIC 0535</strain>
    </source>
</reference>
<protein>
    <recommendedName>
        <fullName evidence="2">YhaN AAA domain-containing protein</fullName>
    </recommendedName>
</protein>
<gene>
    <name evidence="3" type="ORF">AA0535_0236</name>
</gene>
<comment type="caution">
    <text evidence="3">The sequence shown here is derived from an EMBL/GenBank/DDBJ whole genome shotgun (WGS) entry which is preliminary data.</text>
</comment>
<organism evidence="3 4">
    <name type="scientific">Asaia krungthepensis NRIC 0535</name>
    <dbReference type="NCBI Taxonomy" id="1307925"/>
    <lineage>
        <taxon>Bacteria</taxon>
        <taxon>Pseudomonadati</taxon>
        <taxon>Pseudomonadota</taxon>
        <taxon>Alphaproteobacteria</taxon>
        <taxon>Acetobacterales</taxon>
        <taxon>Acetobacteraceae</taxon>
        <taxon>Asaia</taxon>
    </lineage>
</organism>
<evidence type="ECO:0000313" key="4">
    <source>
        <dbReference type="Proteomes" id="UP001062776"/>
    </source>
</evidence>
<evidence type="ECO:0000313" key="3">
    <source>
        <dbReference type="EMBL" id="GBQ83387.1"/>
    </source>
</evidence>
<dbReference type="InterPro" id="IPR038734">
    <property type="entry name" value="YhaN_AAA"/>
</dbReference>
<feature type="domain" description="YhaN AAA" evidence="2">
    <location>
        <begin position="1"/>
        <end position="207"/>
    </location>
</feature>
<evidence type="ECO:0000259" key="2">
    <source>
        <dbReference type="Pfam" id="PF13514"/>
    </source>
</evidence>
<dbReference type="RefSeq" id="WP_264814055.1">
    <property type="nucleotide sequence ID" value="NZ_BAPV01000002.1"/>
</dbReference>
<feature type="coiled-coil region" evidence="1">
    <location>
        <begin position="890"/>
        <end position="945"/>
    </location>
</feature>
<dbReference type="SUPFAM" id="SSF52540">
    <property type="entry name" value="P-loop containing nucleoside triphosphate hydrolases"/>
    <property type="match status" value="1"/>
</dbReference>
<dbReference type="InterPro" id="IPR027417">
    <property type="entry name" value="P-loop_NTPase"/>
</dbReference>